<name>A0A2P2P657_RHIMU</name>
<dbReference type="EMBL" id="GGEC01069675">
    <property type="protein sequence ID" value="MBX50159.1"/>
    <property type="molecule type" value="Transcribed_RNA"/>
</dbReference>
<reference evidence="1" key="1">
    <citation type="submission" date="2018-02" db="EMBL/GenBank/DDBJ databases">
        <title>Rhizophora mucronata_Transcriptome.</title>
        <authorList>
            <person name="Meera S.P."/>
            <person name="Sreeshan A."/>
            <person name="Augustine A."/>
        </authorList>
    </citation>
    <scope>NUCLEOTIDE SEQUENCE</scope>
    <source>
        <tissue evidence="1">Leaf</tissue>
    </source>
</reference>
<protein>
    <submittedName>
        <fullName evidence="1">Uncharacterized protein</fullName>
    </submittedName>
</protein>
<dbReference type="AlphaFoldDB" id="A0A2P2P657"/>
<proteinExistence type="predicted"/>
<accession>A0A2P2P657</accession>
<organism evidence="1">
    <name type="scientific">Rhizophora mucronata</name>
    <name type="common">Asiatic mangrove</name>
    <dbReference type="NCBI Taxonomy" id="61149"/>
    <lineage>
        <taxon>Eukaryota</taxon>
        <taxon>Viridiplantae</taxon>
        <taxon>Streptophyta</taxon>
        <taxon>Embryophyta</taxon>
        <taxon>Tracheophyta</taxon>
        <taxon>Spermatophyta</taxon>
        <taxon>Magnoliopsida</taxon>
        <taxon>eudicotyledons</taxon>
        <taxon>Gunneridae</taxon>
        <taxon>Pentapetalae</taxon>
        <taxon>rosids</taxon>
        <taxon>fabids</taxon>
        <taxon>Malpighiales</taxon>
        <taxon>Rhizophoraceae</taxon>
        <taxon>Rhizophora</taxon>
    </lineage>
</organism>
<sequence>MLSTNMHKIIHELKNTNHKRPIDFPSQFEALLVTKVTSFFTEQHR</sequence>
<evidence type="ECO:0000313" key="1">
    <source>
        <dbReference type="EMBL" id="MBX50159.1"/>
    </source>
</evidence>